<keyword evidence="2" id="KW-1185">Reference proteome</keyword>
<dbReference type="Proteomes" id="UP000036681">
    <property type="component" value="Unplaced"/>
</dbReference>
<accession>A0A0M3HWU6</accession>
<dbReference type="WBParaSite" id="ALUE_0000767601-mRNA-1">
    <property type="protein sequence ID" value="ALUE_0000767601-mRNA-1"/>
    <property type="gene ID" value="ALUE_0000767601"/>
</dbReference>
<organism evidence="2 3">
    <name type="scientific">Ascaris lumbricoides</name>
    <name type="common">Giant roundworm</name>
    <dbReference type="NCBI Taxonomy" id="6252"/>
    <lineage>
        <taxon>Eukaryota</taxon>
        <taxon>Metazoa</taxon>
        <taxon>Ecdysozoa</taxon>
        <taxon>Nematoda</taxon>
        <taxon>Chromadorea</taxon>
        <taxon>Rhabditida</taxon>
        <taxon>Spirurina</taxon>
        <taxon>Ascaridomorpha</taxon>
        <taxon>Ascaridoidea</taxon>
        <taxon>Ascarididae</taxon>
        <taxon>Ascaris</taxon>
    </lineage>
</organism>
<dbReference type="AlphaFoldDB" id="A0A0M3HWU6"/>
<proteinExistence type="predicted"/>
<evidence type="ECO:0000313" key="3">
    <source>
        <dbReference type="WBParaSite" id="ALUE_0000767601-mRNA-1"/>
    </source>
</evidence>
<protein>
    <submittedName>
        <fullName evidence="3">Uncharacterized protein</fullName>
    </submittedName>
</protein>
<feature type="region of interest" description="Disordered" evidence="1">
    <location>
        <begin position="1"/>
        <end position="34"/>
    </location>
</feature>
<name>A0A0M3HWU6_ASCLU</name>
<sequence>MATHPNGFKKPELEFRQHTLKTPMRPKQSLTPEGLPKTVLRTLNKALETITPRRCQECRDPFCVECDGERVILFSTGDGDYF</sequence>
<evidence type="ECO:0000256" key="1">
    <source>
        <dbReference type="SAM" id="MobiDB-lite"/>
    </source>
</evidence>
<evidence type="ECO:0000313" key="2">
    <source>
        <dbReference type="Proteomes" id="UP000036681"/>
    </source>
</evidence>
<reference evidence="3" key="1">
    <citation type="submission" date="2017-02" db="UniProtKB">
        <authorList>
            <consortium name="WormBaseParasite"/>
        </authorList>
    </citation>
    <scope>IDENTIFICATION</scope>
</reference>